<keyword evidence="9" id="KW-0732">Signal</keyword>
<reference evidence="11 12" key="1">
    <citation type="journal article" date="2015" name="Front. Microbiol.">
        <title>Genome sequence of the plant growth promoting endophytic yeast Rhodotorula graminis WP1.</title>
        <authorList>
            <person name="Firrincieli A."/>
            <person name="Otillar R."/>
            <person name="Salamov A."/>
            <person name="Schmutz J."/>
            <person name="Khan Z."/>
            <person name="Redman R.S."/>
            <person name="Fleck N.D."/>
            <person name="Lindquist E."/>
            <person name="Grigoriev I.V."/>
            <person name="Doty S.L."/>
        </authorList>
    </citation>
    <scope>NUCLEOTIDE SEQUENCE [LARGE SCALE GENOMIC DNA]</scope>
    <source>
        <strain evidence="11 12">WP1</strain>
    </source>
</reference>
<keyword evidence="5" id="KW-0560">Oxidoreductase</keyword>
<dbReference type="PROSITE" id="PS00624">
    <property type="entry name" value="GMC_OXRED_2"/>
    <property type="match status" value="1"/>
</dbReference>
<keyword evidence="4 7" id="KW-0274">FAD</keyword>
<dbReference type="PANTHER" id="PTHR11552:SF201">
    <property type="entry name" value="GLUCOSE-METHANOL-CHOLINE OXIDOREDUCTASE N-TERMINAL DOMAIN-CONTAINING PROTEIN"/>
    <property type="match status" value="1"/>
</dbReference>
<feature type="binding site" evidence="7">
    <location>
        <position position="268"/>
    </location>
    <ligand>
        <name>FAD</name>
        <dbReference type="ChEBI" id="CHEBI:57692"/>
    </ligand>
</feature>
<accession>A0A0P9F0S5</accession>
<feature type="active site" description="Proton acceptor" evidence="6">
    <location>
        <position position="602"/>
    </location>
</feature>
<dbReference type="OrthoDB" id="269227at2759"/>
<dbReference type="InterPro" id="IPR012132">
    <property type="entry name" value="GMC_OxRdtase"/>
</dbReference>
<evidence type="ECO:0000256" key="5">
    <source>
        <dbReference type="ARBA" id="ARBA00023002"/>
    </source>
</evidence>
<proteinExistence type="inferred from homology"/>
<evidence type="ECO:0000313" key="12">
    <source>
        <dbReference type="Proteomes" id="UP000053890"/>
    </source>
</evidence>
<evidence type="ECO:0000259" key="10">
    <source>
        <dbReference type="PROSITE" id="PS00624"/>
    </source>
</evidence>
<dbReference type="RefSeq" id="XP_018269097.1">
    <property type="nucleotide sequence ID" value="XM_018412367.1"/>
</dbReference>
<feature type="signal peptide" evidence="9">
    <location>
        <begin position="1"/>
        <end position="18"/>
    </location>
</feature>
<name>A0A0P9F0S5_RHOGW</name>
<dbReference type="SUPFAM" id="SSF54373">
    <property type="entry name" value="FAD-linked reductases, C-terminal domain"/>
    <property type="match status" value="1"/>
</dbReference>
<evidence type="ECO:0000256" key="6">
    <source>
        <dbReference type="PIRSR" id="PIRSR000137-1"/>
    </source>
</evidence>
<evidence type="ECO:0000256" key="9">
    <source>
        <dbReference type="SAM" id="SignalP"/>
    </source>
</evidence>
<evidence type="ECO:0000256" key="8">
    <source>
        <dbReference type="SAM" id="MobiDB-lite"/>
    </source>
</evidence>
<keyword evidence="3" id="KW-0285">Flavoprotein</keyword>
<dbReference type="InterPro" id="IPR036188">
    <property type="entry name" value="FAD/NAD-bd_sf"/>
</dbReference>
<dbReference type="Pfam" id="PF00732">
    <property type="entry name" value="GMC_oxred_N"/>
    <property type="match status" value="1"/>
</dbReference>
<evidence type="ECO:0000256" key="2">
    <source>
        <dbReference type="ARBA" id="ARBA00010790"/>
    </source>
</evidence>
<evidence type="ECO:0000256" key="4">
    <source>
        <dbReference type="ARBA" id="ARBA00022827"/>
    </source>
</evidence>
<feature type="binding site" evidence="7">
    <location>
        <begin position="126"/>
        <end position="129"/>
    </location>
    <ligand>
        <name>FAD</name>
        <dbReference type="ChEBI" id="CHEBI:57692"/>
    </ligand>
</feature>
<dbReference type="Pfam" id="PF05199">
    <property type="entry name" value="GMC_oxred_C"/>
    <property type="match status" value="1"/>
</dbReference>
<dbReference type="GO" id="GO:0050660">
    <property type="term" value="F:flavin adenine dinucleotide binding"/>
    <property type="evidence" value="ECO:0007669"/>
    <property type="project" value="InterPro"/>
</dbReference>
<protein>
    <recommendedName>
        <fullName evidence="10">Glucose-methanol-choline oxidoreductase N-terminal domain-containing protein</fullName>
    </recommendedName>
</protein>
<organism evidence="11 12">
    <name type="scientific">Rhodotorula graminis (strain WP1)</name>
    <dbReference type="NCBI Taxonomy" id="578459"/>
    <lineage>
        <taxon>Eukaryota</taxon>
        <taxon>Fungi</taxon>
        <taxon>Dikarya</taxon>
        <taxon>Basidiomycota</taxon>
        <taxon>Pucciniomycotina</taxon>
        <taxon>Microbotryomycetes</taxon>
        <taxon>Sporidiobolales</taxon>
        <taxon>Sporidiobolaceae</taxon>
        <taxon>Rhodotorula</taxon>
    </lineage>
</organism>
<dbReference type="Proteomes" id="UP000053890">
    <property type="component" value="Unassembled WGS sequence"/>
</dbReference>
<gene>
    <name evidence="11" type="ORF">RHOBADRAFT_17359</name>
</gene>
<dbReference type="PANTHER" id="PTHR11552">
    <property type="entry name" value="GLUCOSE-METHANOL-CHOLINE GMC OXIDOREDUCTASE"/>
    <property type="match status" value="1"/>
</dbReference>
<dbReference type="Gene3D" id="3.30.560.10">
    <property type="entry name" value="Glucose Oxidase, domain 3"/>
    <property type="match status" value="1"/>
</dbReference>
<sequence length="648" mass="66871">MRLVPLVLGALASLATHALVLDLAADASAVQDALATPYDYIVVGGGTAGLAVASRLGAGDSSSTVLVLEAGGNGQGDPRVDIPGFAGAALGTQFDWGFSTTSQSNANGRSVYWPRGKVLGGSSAINFLVSTRPNAAEQDIWANLAGSSAWTWNSLLPYYKAAEKGSSPGSNSQAQVPTWAAASHGTSGPIKTSFAPYMASSFAAFFKALRARGKPAATDLHSGANAGVNHAPSTIDPSTHTRSYSADSFPSPTVALASNVVVVVNAQVTQIDWRAGTTGDVVADGVSFVPTGGGDTLSVTATREVILSAGAVQSPQLLELSGVGAPSILNPLGISTVVDLAGVGENLQDHPEIVDVYRLKPGIPSLDQLSDATVMGDALAQYSTGQGILTEALYPLAFLRLGDFLTSTERAVVSTLGSQANNPQLNSRQFSASSQMYSANVPVMELLSINVYFGDSLAEPGQAYVSLAGGLQHSLSRGSIHIASSNPLSPPVIDPKYLQSPLDTYLLAKAGAYLRKTAAQAKLAAVVASEKEPGLAVQSDDDWMTWVRSTVRTEYVPPHPVGTCSMQPRQYGGVVSPSLKVYGTANVRVVDVSVVPIHVSSHTQSVACASPSRSLLFRSAASSRILTLALTLADAIAEKAAALILAGQ</sequence>
<dbReference type="SUPFAM" id="SSF51905">
    <property type="entry name" value="FAD/NAD(P)-binding domain"/>
    <property type="match status" value="1"/>
</dbReference>
<dbReference type="InterPro" id="IPR000172">
    <property type="entry name" value="GMC_OxRdtase_N"/>
</dbReference>
<dbReference type="STRING" id="578459.A0A0P9F0S5"/>
<evidence type="ECO:0000256" key="1">
    <source>
        <dbReference type="ARBA" id="ARBA00001974"/>
    </source>
</evidence>
<feature type="domain" description="Glucose-methanol-choline oxidoreductase N-terminal" evidence="10">
    <location>
        <begin position="310"/>
        <end position="324"/>
    </location>
</feature>
<evidence type="ECO:0000256" key="3">
    <source>
        <dbReference type="ARBA" id="ARBA00022630"/>
    </source>
</evidence>
<dbReference type="EMBL" id="KQ474084">
    <property type="protein sequence ID" value="KPV73048.1"/>
    <property type="molecule type" value="Genomic_DNA"/>
</dbReference>
<dbReference type="InterPro" id="IPR007867">
    <property type="entry name" value="GMC_OxRtase_C"/>
</dbReference>
<comment type="similarity">
    <text evidence="2">Belongs to the GMC oxidoreductase family.</text>
</comment>
<dbReference type="GeneID" id="28972816"/>
<feature type="binding site" evidence="7">
    <location>
        <position position="118"/>
    </location>
    <ligand>
        <name>FAD</name>
        <dbReference type="ChEBI" id="CHEBI:57692"/>
    </ligand>
</feature>
<dbReference type="OMA" id="EMASSMI"/>
<feature type="region of interest" description="Disordered" evidence="8">
    <location>
        <begin position="224"/>
        <end position="246"/>
    </location>
</feature>
<dbReference type="AlphaFoldDB" id="A0A0P9F0S5"/>
<dbReference type="GO" id="GO:0016614">
    <property type="term" value="F:oxidoreductase activity, acting on CH-OH group of donors"/>
    <property type="evidence" value="ECO:0007669"/>
    <property type="project" value="InterPro"/>
</dbReference>
<dbReference type="Gene3D" id="3.50.50.60">
    <property type="entry name" value="FAD/NAD(P)-binding domain"/>
    <property type="match status" value="1"/>
</dbReference>
<feature type="active site" description="Proton donor" evidence="6">
    <location>
        <position position="559"/>
    </location>
</feature>
<evidence type="ECO:0000256" key="7">
    <source>
        <dbReference type="PIRSR" id="PIRSR000137-2"/>
    </source>
</evidence>
<feature type="compositionally biased region" description="Polar residues" evidence="8">
    <location>
        <begin position="231"/>
        <end position="246"/>
    </location>
</feature>
<comment type="cofactor">
    <cofactor evidence="1 7">
        <name>FAD</name>
        <dbReference type="ChEBI" id="CHEBI:57692"/>
    </cofactor>
</comment>
<feature type="chain" id="PRO_5006156768" description="Glucose-methanol-choline oxidoreductase N-terminal domain-containing protein" evidence="9">
    <location>
        <begin position="19"/>
        <end position="648"/>
    </location>
</feature>
<keyword evidence="12" id="KW-1185">Reference proteome</keyword>
<dbReference type="PIRSF" id="PIRSF000137">
    <property type="entry name" value="Alcohol_oxidase"/>
    <property type="match status" value="1"/>
</dbReference>
<evidence type="ECO:0000313" key="11">
    <source>
        <dbReference type="EMBL" id="KPV73048.1"/>
    </source>
</evidence>